<dbReference type="AlphaFoldDB" id="A0A158R5R9"/>
<dbReference type="InterPro" id="IPR011992">
    <property type="entry name" value="EF-hand-dom_pair"/>
</dbReference>
<feature type="coiled-coil region" evidence="5">
    <location>
        <begin position="529"/>
        <end position="582"/>
    </location>
</feature>
<feature type="coiled-coil region" evidence="5">
    <location>
        <begin position="786"/>
        <end position="813"/>
    </location>
</feature>
<keyword evidence="4" id="KW-0206">Cytoskeleton</keyword>
<keyword evidence="3" id="KW-0597">Phosphoprotein</keyword>
<evidence type="ECO:0000256" key="3">
    <source>
        <dbReference type="ARBA" id="ARBA00022553"/>
    </source>
</evidence>
<evidence type="ECO:0000256" key="2">
    <source>
        <dbReference type="ARBA" id="ARBA00022490"/>
    </source>
</evidence>
<dbReference type="PANTHER" id="PTHR18905">
    <property type="entry name" value="NINEIN"/>
    <property type="match status" value="1"/>
</dbReference>
<proteinExistence type="predicted"/>
<comment type="subcellular location">
    <subcellularLocation>
        <location evidence="1">Cytoplasm</location>
        <location evidence="1">Cytoskeleton</location>
        <location evidence="1">Microtubule organizing center</location>
        <location evidence="1">Centrosome</location>
    </subcellularLocation>
</comment>
<dbReference type="GO" id="GO:0005813">
    <property type="term" value="C:centrosome"/>
    <property type="evidence" value="ECO:0007669"/>
    <property type="project" value="UniProtKB-SubCell"/>
</dbReference>
<evidence type="ECO:0000313" key="7">
    <source>
        <dbReference type="WBParaSite" id="SMUV_0000790701-mRNA-1"/>
    </source>
</evidence>
<dbReference type="PANTHER" id="PTHR18905:SF13">
    <property type="entry name" value="NON-CENTROSOMAL MICROTUBULE ARRAY"/>
    <property type="match status" value="1"/>
</dbReference>
<dbReference type="GO" id="GO:0034454">
    <property type="term" value="P:microtubule anchoring at centrosome"/>
    <property type="evidence" value="ECO:0007669"/>
    <property type="project" value="TreeGrafter"/>
</dbReference>
<dbReference type="SUPFAM" id="SSF47473">
    <property type="entry name" value="EF-hand"/>
    <property type="match status" value="1"/>
</dbReference>
<feature type="coiled-coil region" evidence="5">
    <location>
        <begin position="326"/>
        <end position="402"/>
    </location>
</feature>
<evidence type="ECO:0000313" key="6">
    <source>
        <dbReference type="Proteomes" id="UP000046393"/>
    </source>
</evidence>
<keyword evidence="5" id="KW-0175">Coiled coil</keyword>
<evidence type="ECO:0000256" key="1">
    <source>
        <dbReference type="ARBA" id="ARBA00004300"/>
    </source>
</evidence>
<dbReference type="STRING" id="451379.A0A158R5R9"/>
<sequence>MSSEILDDENVHVKELNRLFLSCARNGETYLDAVGLRTLCEKLNLVSFSDEIIERVLNGFHVVQFSEFKDRFVQLLPEIIDISTNAESIEQLASNNLNKINVISSSRISRQQIHLLCQITPELDRLTSLDVDNLFDCADPTASEFVSLTQFLKEFKKRKRLSQEVNFINETFIPAVNLFESIDPECTGIVDCRELLQHWATCGISTEHGVMVLKQTGQPHEGSVDAVALSGRLEKKLGDLASGPSASLVVRVALVSLHAFIDHLRCLVKEGSSRTDHLYKQLQVANQRRNLLIEELEQNQTSLEEGYELRLKESEDRFKLKINQMGERYLSEKKDLMKELEQAEEELSRVRQTECTSRNRLQLLERQCARLKEEATEMASTIQQLKQLNRQLRQELKKIMSNDNSNLSLMWRQRVELLLTHNKCLREKVDEMTKNQNRKPVMVKPLCSHWTKAFRAQYMAMRKLRENRENKDTLSEMESEFGPIFNRTHKRRLLKYRERKSRYERSSSDVEDGSGKSFRKSLDVQKLHALVEKAKLEEVKKLKEEHRREVEAFKVSANEALTEALANQAKQLNEKFGEERKQFGIRLEYEKNELERKFVKERAELIDRLQEELSRMKLSTSSAVNASNAFKYGLHNTEVGKSCIRSLCIQLFLQALEANLQTQQAGSGDKIRDLKDEFAYQFDSLCTSIPSADSSRNFYNLLKKIGDEFDNCISNQLEETVLCNNSTLKSSLLSRKDKFEFAKCGRCELVDSKLEQLQSSFTCDGNITESGIEDLGSSADSSPEEKAKLKQENKKLRDRLESFKKKVIDLRSLLELQSGKLNRYIGIMGGSECSDLRLARDHQQLYLTEGRVCAQCQYLVLLVNHLEVKNDLLNARLVETREMVKFLVMECRKKLEEISCLGSLFQQVLVFQSLANVVTTN</sequence>
<keyword evidence="6" id="KW-1185">Reference proteome</keyword>
<accession>A0A158R5R9</accession>
<dbReference type="Proteomes" id="UP000046393">
    <property type="component" value="Unplaced"/>
</dbReference>
<organism evidence="6 7">
    <name type="scientific">Syphacia muris</name>
    <dbReference type="NCBI Taxonomy" id="451379"/>
    <lineage>
        <taxon>Eukaryota</taxon>
        <taxon>Metazoa</taxon>
        <taxon>Ecdysozoa</taxon>
        <taxon>Nematoda</taxon>
        <taxon>Chromadorea</taxon>
        <taxon>Rhabditida</taxon>
        <taxon>Spirurina</taxon>
        <taxon>Oxyuridomorpha</taxon>
        <taxon>Oxyuroidea</taxon>
        <taxon>Oxyuridae</taxon>
        <taxon>Syphacia</taxon>
    </lineage>
</organism>
<dbReference type="WBParaSite" id="SMUV_0000790701-mRNA-1">
    <property type="protein sequence ID" value="SMUV_0000790701-mRNA-1"/>
    <property type="gene ID" value="SMUV_0000790701"/>
</dbReference>
<protein>
    <submittedName>
        <fullName evidence="7">EF-hand domain-containing protein</fullName>
    </submittedName>
</protein>
<evidence type="ECO:0000256" key="4">
    <source>
        <dbReference type="ARBA" id="ARBA00023212"/>
    </source>
</evidence>
<keyword evidence="2" id="KW-0963">Cytoplasm</keyword>
<name>A0A158R5R9_9BILA</name>
<reference evidence="7" key="1">
    <citation type="submission" date="2016-04" db="UniProtKB">
        <authorList>
            <consortium name="WormBaseParasite"/>
        </authorList>
    </citation>
    <scope>IDENTIFICATION</scope>
</reference>
<evidence type="ECO:0000256" key="5">
    <source>
        <dbReference type="SAM" id="Coils"/>
    </source>
</evidence>